<dbReference type="Gene3D" id="3.40.630.30">
    <property type="match status" value="1"/>
</dbReference>
<keyword evidence="6" id="KW-1185">Reference proteome</keyword>
<dbReference type="InterPro" id="IPR000182">
    <property type="entry name" value="GNAT_dom"/>
</dbReference>
<keyword evidence="1" id="KW-0808">Transferase</keyword>
<keyword evidence="2" id="KW-0012">Acyltransferase</keyword>
<dbReference type="CDD" id="cd04301">
    <property type="entry name" value="NAT_SF"/>
    <property type="match status" value="1"/>
</dbReference>
<sequence>MRLRPLDKSDWYSVSKIYSQGIATGIATFETECPTWEQWNSKYLLHSRLVAVLNGTVIGFAALAAVSKRAVYNGVAEVSVYVSEAFKGKHVGERLLKHLIRESEANGIWTLQANIFSENNASINLHLKCGFRIVGARERIGKLKGRWYDNQLLERRSEVIK</sequence>
<evidence type="ECO:0000256" key="1">
    <source>
        <dbReference type="ARBA" id="ARBA00022679"/>
    </source>
</evidence>
<comment type="caution">
    <text evidence="5">The sequence shown here is derived from an EMBL/GenBank/DDBJ whole genome shotgun (WGS) entry which is preliminary data.</text>
</comment>
<gene>
    <name evidence="5" type="ORF">JF259_01660</name>
</gene>
<dbReference type="InterPro" id="IPR016181">
    <property type="entry name" value="Acyl_CoA_acyltransferase"/>
</dbReference>
<evidence type="ECO:0000259" key="4">
    <source>
        <dbReference type="PROSITE" id="PS51186"/>
    </source>
</evidence>
<dbReference type="Pfam" id="PF00583">
    <property type="entry name" value="Acetyltransf_1"/>
    <property type="match status" value="1"/>
</dbReference>
<evidence type="ECO:0000256" key="3">
    <source>
        <dbReference type="SAM" id="Phobius"/>
    </source>
</evidence>
<name>A0A8J7IRY6_9FLAO</name>
<keyword evidence="3" id="KW-0812">Transmembrane</keyword>
<reference evidence="5" key="1">
    <citation type="submission" date="2020-12" db="EMBL/GenBank/DDBJ databases">
        <title>Snuella sp. nov., isolated from sediment in Incheon.</title>
        <authorList>
            <person name="Kim W."/>
        </authorList>
    </citation>
    <scope>NUCLEOTIDE SEQUENCE</scope>
    <source>
        <strain evidence="5">CAU 1569</strain>
    </source>
</reference>
<evidence type="ECO:0000313" key="5">
    <source>
        <dbReference type="EMBL" id="MBJ6366785.1"/>
    </source>
</evidence>
<keyword evidence="3" id="KW-1133">Transmembrane helix</keyword>
<dbReference type="PANTHER" id="PTHR43072">
    <property type="entry name" value="N-ACETYLTRANSFERASE"/>
    <property type="match status" value="1"/>
</dbReference>
<evidence type="ECO:0000313" key="6">
    <source>
        <dbReference type="Proteomes" id="UP000610931"/>
    </source>
</evidence>
<feature type="transmembrane region" description="Helical" evidence="3">
    <location>
        <begin position="45"/>
        <end position="66"/>
    </location>
</feature>
<organism evidence="5 6">
    <name type="scientific">Snuella sedimenti</name>
    <dbReference type="NCBI Taxonomy" id="2798802"/>
    <lineage>
        <taxon>Bacteria</taxon>
        <taxon>Pseudomonadati</taxon>
        <taxon>Bacteroidota</taxon>
        <taxon>Flavobacteriia</taxon>
        <taxon>Flavobacteriales</taxon>
        <taxon>Flavobacteriaceae</taxon>
        <taxon>Snuella</taxon>
    </lineage>
</organism>
<evidence type="ECO:0000256" key="2">
    <source>
        <dbReference type="ARBA" id="ARBA00023315"/>
    </source>
</evidence>
<dbReference type="Proteomes" id="UP000610931">
    <property type="component" value="Unassembled WGS sequence"/>
</dbReference>
<dbReference type="AlphaFoldDB" id="A0A8J7IRY6"/>
<dbReference type="PANTHER" id="PTHR43072:SF23">
    <property type="entry name" value="UPF0039 PROTEIN C11D3.02C"/>
    <property type="match status" value="1"/>
</dbReference>
<accession>A0A8J7IRY6</accession>
<keyword evidence="3" id="KW-0472">Membrane</keyword>
<proteinExistence type="predicted"/>
<protein>
    <submittedName>
        <fullName evidence="5">N-acetyltransferase</fullName>
    </submittedName>
</protein>
<feature type="domain" description="N-acetyltransferase" evidence="4">
    <location>
        <begin position="1"/>
        <end position="154"/>
    </location>
</feature>
<dbReference type="PROSITE" id="PS51186">
    <property type="entry name" value="GNAT"/>
    <property type="match status" value="1"/>
</dbReference>
<dbReference type="EMBL" id="JAELVQ010000001">
    <property type="protein sequence ID" value="MBJ6366785.1"/>
    <property type="molecule type" value="Genomic_DNA"/>
</dbReference>
<dbReference type="SUPFAM" id="SSF55729">
    <property type="entry name" value="Acyl-CoA N-acyltransferases (Nat)"/>
    <property type="match status" value="1"/>
</dbReference>
<dbReference type="GO" id="GO:0016747">
    <property type="term" value="F:acyltransferase activity, transferring groups other than amino-acyl groups"/>
    <property type="evidence" value="ECO:0007669"/>
    <property type="project" value="InterPro"/>
</dbReference>